<dbReference type="STRING" id="683260.SAMN05421874_10723"/>
<evidence type="ECO:0000256" key="6">
    <source>
        <dbReference type="SAM" id="MobiDB-lite"/>
    </source>
</evidence>
<feature type="region of interest" description="Disordered" evidence="6">
    <location>
        <begin position="115"/>
        <end position="142"/>
    </location>
</feature>
<evidence type="ECO:0000256" key="5">
    <source>
        <dbReference type="ARBA" id="ARBA00022777"/>
    </source>
</evidence>
<evidence type="ECO:0000256" key="2">
    <source>
        <dbReference type="ARBA" id="ARBA00012438"/>
    </source>
</evidence>
<dbReference type="AlphaFoldDB" id="A0A1G9B517"/>
<keyword evidence="5" id="KW-0418">Kinase</keyword>
<dbReference type="SUPFAM" id="SSF55785">
    <property type="entry name" value="PYP-like sensor domain (PAS domain)"/>
    <property type="match status" value="1"/>
</dbReference>
<dbReference type="Proteomes" id="UP000198683">
    <property type="component" value="Unassembled WGS sequence"/>
</dbReference>
<proteinExistence type="predicted"/>
<dbReference type="SMART" id="SM00086">
    <property type="entry name" value="PAC"/>
    <property type="match status" value="1"/>
</dbReference>
<dbReference type="GO" id="GO:0004673">
    <property type="term" value="F:protein histidine kinase activity"/>
    <property type="evidence" value="ECO:0007669"/>
    <property type="project" value="UniProtKB-EC"/>
</dbReference>
<dbReference type="CDD" id="cd00130">
    <property type="entry name" value="PAS"/>
    <property type="match status" value="1"/>
</dbReference>
<comment type="catalytic activity">
    <reaction evidence="1">
        <text>ATP + protein L-histidine = ADP + protein N-phospho-L-histidine.</text>
        <dbReference type="EC" id="2.7.13.3"/>
    </reaction>
</comment>
<feature type="compositionally biased region" description="Basic residues" evidence="6">
    <location>
        <begin position="123"/>
        <end position="141"/>
    </location>
</feature>
<evidence type="ECO:0000256" key="1">
    <source>
        <dbReference type="ARBA" id="ARBA00000085"/>
    </source>
</evidence>
<dbReference type="InterPro" id="IPR013655">
    <property type="entry name" value="PAS_fold_3"/>
</dbReference>
<dbReference type="InterPro" id="IPR001610">
    <property type="entry name" value="PAC"/>
</dbReference>
<keyword evidence="9" id="KW-1185">Reference proteome</keyword>
<keyword evidence="4" id="KW-0808">Transferase</keyword>
<dbReference type="PROSITE" id="PS50112">
    <property type="entry name" value="PAS"/>
    <property type="match status" value="1"/>
</dbReference>
<dbReference type="InterPro" id="IPR052162">
    <property type="entry name" value="Sensor_kinase/Photoreceptor"/>
</dbReference>
<accession>A0A1G9B517</accession>
<dbReference type="OrthoDB" id="118142at2"/>
<name>A0A1G9B517_9ACTN</name>
<dbReference type="PANTHER" id="PTHR43304">
    <property type="entry name" value="PHYTOCHROME-LIKE PROTEIN CPH1"/>
    <property type="match status" value="1"/>
</dbReference>
<dbReference type="Pfam" id="PF08447">
    <property type="entry name" value="PAS_3"/>
    <property type="match status" value="1"/>
</dbReference>
<feature type="domain" description="PAS" evidence="7">
    <location>
        <begin position="1"/>
        <end position="57"/>
    </location>
</feature>
<reference evidence="8 9" key="1">
    <citation type="submission" date="2016-10" db="EMBL/GenBank/DDBJ databases">
        <authorList>
            <person name="de Groot N.N."/>
        </authorList>
    </citation>
    <scope>NUCLEOTIDE SEQUENCE [LARGE SCALE GENOMIC DNA]</scope>
    <source>
        <strain evidence="8 9">CGMCC 4.5681</strain>
    </source>
</reference>
<dbReference type="EC" id="2.7.13.3" evidence="2"/>
<gene>
    <name evidence="8" type="ORF">SAMN05421874_10723</name>
</gene>
<evidence type="ECO:0000313" key="8">
    <source>
        <dbReference type="EMBL" id="SDK34646.1"/>
    </source>
</evidence>
<dbReference type="EMBL" id="FNFB01000007">
    <property type="protein sequence ID" value="SDK34646.1"/>
    <property type="molecule type" value="Genomic_DNA"/>
</dbReference>
<dbReference type="PANTHER" id="PTHR43304:SF1">
    <property type="entry name" value="PAC DOMAIN-CONTAINING PROTEIN"/>
    <property type="match status" value="1"/>
</dbReference>
<sequence length="175" mass="20326">MWVASPVSGIVEPSPDWQRYTGQTWEEFRGRGRLNAVHPDDREAAAEIWLHEVERESRVAEQIYRVRVPGGAYRHVRVRGVPIVEDGEIVEWAGTVADVEREWQEERRTLLRHAAHPAAHGAQGRHRHDRRTASRGRRTRVSARQDWVSRGWRRRARRTLRVSLARTPGWGRLAA</sequence>
<dbReference type="Gene3D" id="3.30.450.20">
    <property type="entry name" value="PAS domain"/>
    <property type="match status" value="1"/>
</dbReference>
<organism evidence="8 9">
    <name type="scientific">Nonomuraea maritima</name>
    <dbReference type="NCBI Taxonomy" id="683260"/>
    <lineage>
        <taxon>Bacteria</taxon>
        <taxon>Bacillati</taxon>
        <taxon>Actinomycetota</taxon>
        <taxon>Actinomycetes</taxon>
        <taxon>Streptosporangiales</taxon>
        <taxon>Streptosporangiaceae</taxon>
        <taxon>Nonomuraea</taxon>
    </lineage>
</organism>
<evidence type="ECO:0000256" key="4">
    <source>
        <dbReference type="ARBA" id="ARBA00022679"/>
    </source>
</evidence>
<evidence type="ECO:0000256" key="3">
    <source>
        <dbReference type="ARBA" id="ARBA00022553"/>
    </source>
</evidence>
<dbReference type="InterPro" id="IPR000014">
    <property type="entry name" value="PAS"/>
</dbReference>
<dbReference type="NCBIfam" id="TIGR00229">
    <property type="entry name" value="sensory_box"/>
    <property type="match status" value="1"/>
</dbReference>
<evidence type="ECO:0000259" key="7">
    <source>
        <dbReference type="PROSITE" id="PS50112"/>
    </source>
</evidence>
<evidence type="ECO:0000313" key="9">
    <source>
        <dbReference type="Proteomes" id="UP000198683"/>
    </source>
</evidence>
<keyword evidence="3" id="KW-0597">Phosphoprotein</keyword>
<dbReference type="InterPro" id="IPR035965">
    <property type="entry name" value="PAS-like_dom_sf"/>
</dbReference>
<protein>
    <recommendedName>
        <fullName evidence="2">histidine kinase</fullName>
        <ecNumber evidence="2">2.7.13.3</ecNumber>
    </recommendedName>
</protein>